<keyword evidence="1" id="KW-1188">Viral release from host cell</keyword>
<feature type="transmembrane region" description="Helical" evidence="3">
    <location>
        <begin position="520"/>
        <end position="541"/>
    </location>
</feature>
<evidence type="ECO:0000256" key="3">
    <source>
        <dbReference type="SAM" id="Phobius"/>
    </source>
</evidence>
<dbReference type="NCBIfam" id="TIGR01760">
    <property type="entry name" value="tape_meas_TP901"/>
    <property type="match status" value="1"/>
</dbReference>
<evidence type="ECO:0000256" key="1">
    <source>
        <dbReference type="ARBA" id="ARBA00022612"/>
    </source>
</evidence>
<evidence type="ECO:0000313" key="5">
    <source>
        <dbReference type="EMBL" id="OPA76619.1"/>
    </source>
</evidence>
<accession>A0A1T2X9N8</accession>
<feature type="compositionally biased region" description="Polar residues" evidence="2">
    <location>
        <begin position="680"/>
        <end position="694"/>
    </location>
</feature>
<dbReference type="Proteomes" id="UP000190188">
    <property type="component" value="Unassembled WGS sequence"/>
</dbReference>
<protein>
    <submittedName>
        <fullName evidence="5">Phage tail tape measure protein</fullName>
    </submittedName>
</protein>
<keyword evidence="3" id="KW-1133">Transmembrane helix</keyword>
<feature type="domain" description="Phage tail tape measure protein" evidence="4">
    <location>
        <begin position="146"/>
        <end position="345"/>
    </location>
</feature>
<dbReference type="EMBL" id="MSZX01000006">
    <property type="protein sequence ID" value="OPA76619.1"/>
    <property type="molecule type" value="Genomic_DNA"/>
</dbReference>
<dbReference type="PANTHER" id="PTHR37813:SF1">
    <property type="entry name" value="FELS-2 PROPHAGE PROTEIN"/>
    <property type="match status" value="1"/>
</dbReference>
<dbReference type="PANTHER" id="PTHR37813">
    <property type="entry name" value="FELS-2 PROPHAGE PROTEIN"/>
    <property type="match status" value="1"/>
</dbReference>
<proteinExistence type="predicted"/>
<comment type="caution">
    <text evidence="5">The sequence shown here is derived from an EMBL/GenBank/DDBJ whole genome shotgun (WGS) entry which is preliminary data.</text>
</comment>
<evidence type="ECO:0000256" key="2">
    <source>
        <dbReference type="SAM" id="MobiDB-lite"/>
    </source>
</evidence>
<feature type="transmembrane region" description="Helical" evidence="3">
    <location>
        <begin position="492"/>
        <end position="514"/>
    </location>
</feature>
<gene>
    <name evidence="5" type="ORF">BVG16_15670</name>
</gene>
<name>A0A1T2X9N8_9BACL</name>
<dbReference type="STRING" id="1324314.BVG16_15670"/>
<dbReference type="InterPro" id="IPR010090">
    <property type="entry name" value="Phage_tape_meas"/>
</dbReference>
<keyword evidence="3" id="KW-0812">Transmembrane</keyword>
<dbReference type="RefSeq" id="WP_078499634.1">
    <property type="nucleotide sequence ID" value="NZ_MSZX01000006.1"/>
</dbReference>
<dbReference type="OrthoDB" id="1677957at2"/>
<organism evidence="5 6">
    <name type="scientific">Paenibacillus selenitireducens</name>
    <dbReference type="NCBI Taxonomy" id="1324314"/>
    <lineage>
        <taxon>Bacteria</taxon>
        <taxon>Bacillati</taxon>
        <taxon>Bacillota</taxon>
        <taxon>Bacilli</taxon>
        <taxon>Bacillales</taxon>
        <taxon>Paenibacillaceae</taxon>
        <taxon>Paenibacillus</taxon>
    </lineage>
</organism>
<evidence type="ECO:0000313" key="6">
    <source>
        <dbReference type="Proteomes" id="UP000190188"/>
    </source>
</evidence>
<reference evidence="5 6" key="1">
    <citation type="submission" date="2017-01" db="EMBL/GenBank/DDBJ databases">
        <title>Genome analysis of Paenibacillus selenitrireducens ES3-24.</title>
        <authorList>
            <person name="Xu D."/>
            <person name="Yao R."/>
            <person name="Zheng S."/>
        </authorList>
    </citation>
    <scope>NUCLEOTIDE SEQUENCE [LARGE SCALE GENOMIC DNA]</scope>
    <source>
        <strain evidence="5 6">ES3-24</strain>
    </source>
</reference>
<sequence length="789" mass="84993">MATIASSLALHDNMTSVLKSVTSAMNMTVSSMNDMHSTMGKTFDTTKIDAARRSIRQAEAAIQGMPAPIEQSTRKQKEFNQQLKNGSSTANDLTKKIMGFVAAYAGLRTITGMLGGGFEMFKNFEQSMANVRAITGATPEEFMALRNEAKRLGETTVFSASEAADGMKYLGMAGWDAMSIIAGMPGLLDLAAAAGEDLARTADIVSDTMTGFRLSAEKATHVADVFAYTATKSNTNVSMMGETMKYVAPVAESFGASIEQTSAMIGIMANSGIKASQAGTSMRAGFLRMADPKARAEMSLEQLNVSFIDAKGNMKDVVTIVDDLYNAFGRLTDGDKLAAAQRIFGTEAATAWLAVIKEGPDALVKFTQALEQSDGAAAKMAEIMNNTTTGKIKLFLSEIESIWIDFYDGLASQGVGDVFSTVLDALANGLRRILPIFNDIIIGAGNVVSFVQDNWTTIEPIIWGIVTALGAWIVATKAQAIAEGMKTAATTFGTLAIFAQTLAVGGLRMAWAGLNAVMKANVFIFIISAIIGLITWLIHLWKTNDNFAAAWERTWNNIFGFFDQVPIFFTWVGNGIVNAFQWAKVESLKLMESLVNGVIDGINWLIEKLNSLPYIQMDAIQQVNWSAQAATEAEAIKQAGDASLKAMKDEASRKSAVRELEVQNMLKNRQEERDAAAKAQKNSTAKLEGQSQIKGSGGWGDGTQRLKGIDEVGKVKKVEGKVDVASEDLKVMRELAEMKNIQNFVSLTPTVSVGKVDIKNGADEKSFIAHITKELQEQIVTSAQGVYGT</sequence>
<feature type="region of interest" description="Disordered" evidence="2">
    <location>
        <begin position="669"/>
        <end position="702"/>
    </location>
</feature>
<keyword evidence="6" id="KW-1185">Reference proteome</keyword>
<dbReference type="Pfam" id="PF10145">
    <property type="entry name" value="PhageMin_Tail"/>
    <property type="match status" value="1"/>
</dbReference>
<feature type="transmembrane region" description="Helical" evidence="3">
    <location>
        <begin position="461"/>
        <end position="480"/>
    </location>
</feature>
<evidence type="ECO:0000259" key="4">
    <source>
        <dbReference type="Pfam" id="PF10145"/>
    </source>
</evidence>
<dbReference type="AlphaFoldDB" id="A0A1T2X9N8"/>
<keyword evidence="3" id="KW-0472">Membrane</keyword>